<keyword evidence="2" id="KW-0540">Nuclease</keyword>
<keyword evidence="2" id="KW-0255">Endonuclease</keyword>
<evidence type="ECO:0000313" key="3">
    <source>
        <dbReference type="Proteomes" id="UP000250369"/>
    </source>
</evidence>
<dbReference type="InterPro" id="IPR012296">
    <property type="entry name" value="Nuclease_put_TT1808"/>
</dbReference>
<dbReference type="OrthoDB" id="9808428at2"/>
<organism evidence="2 3">
    <name type="scientific">Paenibacillus contaminans</name>
    <dbReference type="NCBI Taxonomy" id="450362"/>
    <lineage>
        <taxon>Bacteria</taxon>
        <taxon>Bacillati</taxon>
        <taxon>Bacillota</taxon>
        <taxon>Bacilli</taxon>
        <taxon>Bacillales</taxon>
        <taxon>Paenibacillaceae</taxon>
        <taxon>Paenibacillus</taxon>
    </lineage>
</organism>
<comment type="caution">
    <text evidence="2">The sequence shown here is derived from an EMBL/GenBank/DDBJ whole genome shotgun (WGS) entry which is preliminary data.</text>
</comment>
<sequence length="189" mass="21299">MPMPKHEFTYADYLSWPEGERVEIIEGEAVAVSPAPSRQHQRILGELHAAFHQYLKGKTCDVYMAPFDVRLPKGSEKDDDIRTVVQPDLTVVCDRGKLDDKGCKGSPDLVVEIVSPSSFRHDVLTKLRLYEKAGVREYWIVYPGEKAVLVYKLNAGGKYGEIEPYAAEDTLKVGIFDDLDIHLETVFAE</sequence>
<dbReference type="InterPro" id="IPR008538">
    <property type="entry name" value="Uma2"/>
</dbReference>
<dbReference type="CDD" id="cd06260">
    <property type="entry name" value="DUF820-like"/>
    <property type="match status" value="1"/>
</dbReference>
<evidence type="ECO:0000313" key="2">
    <source>
        <dbReference type="EMBL" id="RAV18672.1"/>
    </source>
</evidence>
<proteinExistence type="predicted"/>
<feature type="domain" description="Putative restriction endonuclease" evidence="1">
    <location>
        <begin position="11"/>
        <end position="174"/>
    </location>
</feature>
<dbReference type="EMBL" id="QMFB01000016">
    <property type="protein sequence ID" value="RAV18672.1"/>
    <property type="molecule type" value="Genomic_DNA"/>
</dbReference>
<name>A0A329MG73_9BACL</name>
<dbReference type="InterPro" id="IPR011335">
    <property type="entry name" value="Restrct_endonuc-II-like"/>
</dbReference>
<dbReference type="PANTHER" id="PTHR36558:SF1">
    <property type="entry name" value="RESTRICTION ENDONUCLEASE DOMAIN-CONTAINING PROTEIN-RELATED"/>
    <property type="match status" value="1"/>
</dbReference>
<keyword evidence="2" id="KW-0378">Hydrolase</keyword>
<dbReference type="AlphaFoldDB" id="A0A329MG73"/>
<dbReference type="SUPFAM" id="SSF52980">
    <property type="entry name" value="Restriction endonuclease-like"/>
    <property type="match status" value="1"/>
</dbReference>
<accession>A0A329MG73</accession>
<gene>
    <name evidence="2" type="ORF">DQG23_24500</name>
</gene>
<evidence type="ECO:0000259" key="1">
    <source>
        <dbReference type="Pfam" id="PF05685"/>
    </source>
</evidence>
<dbReference type="Proteomes" id="UP000250369">
    <property type="component" value="Unassembled WGS sequence"/>
</dbReference>
<protein>
    <submittedName>
        <fullName evidence="2">Uma2 family endonuclease</fullName>
    </submittedName>
</protein>
<dbReference type="PANTHER" id="PTHR36558">
    <property type="entry name" value="GLR1098 PROTEIN"/>
    <property type="match status" value="1"/>
</dbReference>
<keyword evidence="3" id="KW-1185">Reference proteome</keyword>
<dbReference type="GO" id="GO:0004519">
    <property type="term" value="F:endonuclease activity"/>
    <property type="evidence" value="ECO:0007669"/>
    <property type="project" value="UniProtKB-KW"/>
</dbReference>
<reference evidence="2 3" key="1">
    <citation type="journal article" date="2009" name="Int. J. Syst. Evol. Microbiol.">
        <title>Paenibacillus contaminans sp. nov., isolated from a contaminated laboratory plate.</title>
        <authorList>
            <person name="Chou J.H."/>
            <person name="Lee J.H."/>
            <person name="Lin M.C."/>
            <person name="Chang P.S."/>
            <person name="Arun A.B."/>
            <person name="Young C.C."/>
            <person name="Chen W.M."/>
        </authorList>
    </citation>
    <scope>NUCLEOTIDE SEQUENCE [LARGE SCALE GENOMIC DNA]</scope>
    <source>
        <strain evidence="2 3">CKOBP-6</strain>
    </source>
</reference>
<dbReference type="Gene3D" id="3.90.1570.10">
    <property type="entry name" value="tt1808, chain A"/>
    <property type="match status" value="1"/>
</dbReference>
<dbReference type="Pfam" id="PF05685">
    <property type="entry name" value="Uma2"/>
    <property type="match status" value="1"/>
</dbReference>